<organism evidence="1 2">
    <name type="scientific">Amycolatopsis bartoniae</name>
    <dbReference type="NCBI Taxonomy" id="941986"/>
    <lineage>
        <taxon>Bacteria</taxon>
        <taxon>Bacillati</taxon>
        <taxon>Actinomycetota</taxon>
        <taxon>Actinomycetes</taxon>
        <taxon>Pseudonocardiales</taxon>
        <taxon>Pseudonocardiaceae</taxon>
        <taxon>Amycolatopsis</taxon>
    </lineage>
</organism>
<evidence type="ECO:0000313" key="1">
    <source>
        <dbReference type="EMBL" id="GHF51047.1"/>
    </source>
</evidence>
<accession>A0A8H9ITW9</accession>
<sequence>MTLELAHGCVSCTLREDLLPLLRRLAGMPEVARIVLRLDESSWLADAMGDDTLAERGRQASPEDERR</sequence>
<evidence type="ECO:0008006" key="3">
    <source>
        <dbReference type="Google" id="ProtNLM"/>
    </source>
</evidence>
<dbReference type="Proteomes" id="UP000658656">
    <property type="component" value="Unassembled WGS sequence"/>
</dbReference>
<reference evidence="1" key="2">
    <citation type="submission" date="2020-09" db="EMBL/GenBank/DDBJ databases">
        <authorList>
            <person name="Sun Q."/>
            <person name="Zhou Y."/>
        </authorList>
    </citation>
    <scope>NUCLEOTIDE SEQUENCE</scope>
    <source>
        <strain evidence="1">CGMCC 4.7679</strain>
    </source>
</reference>
<dbReference type="AlphaFoldDB" id="A0A8H9ITW9"/>
<name>A0A8H9ITW9_9PSEU</name>
<protein>
    <recommendedName>
        <fullName evidence="3">CobW/HypB/UreG nucleotide-binding domain-containing protein</fullName>
    </recommendedName>
</protein>
<dbReference type="OrthoDB" id="9808822at2"/>
<proteinExistence type="predicted"/>
<comment type="caution">
    <text evidence="1">The sequence shown here is derived from an EMBL/GenBank/DDBJ whole genome shotgun (WGS) entry which is preliminary data.</text>
</comment>
<reference evidence="1" key="1">
    <citation type="journal article" date="2014" name="Int. J. Syst. Evol. Microbiol.">
        <title>Complete genome sequence of Corynebacterium casei LMG S-19264T (=DSM 44701T), isolated from a smear-ripened cheese.</title>
        <authorList>
            <consortium name="US DOE Joint Genome Institute (JGI-PGF)"/>
            <person name="Walter F."/>
            <person name="Albersmeier A."/>
            <person name="Kalinowski J."/>
            <person name="Ruckert C."/>
        </authorList>
    </citation>
    <scope>NUCLEOTIDE SEQUENCE</scope>
    <source>
        <strain evidence="1">CGMCC 4.7679</strain>
    </source>
</reference>
<keyword evidence="2" id="KW-1185">Reference proteome</keyword>
<dbReference type="EMBL" id="BNAV01000003">
    <property type="protein sequence ID" value="GHF51047.1"/>
    <property type="molecule type" value="Genomic_DNA"/>
</dbReference>
<gene>
    <name evidence="1" type="ORF">GCM10017566_25210</name>
</gene>
<evidence type="ECO:0000313" key="2">
    <source>
        <dbReference type="Proteomes" id="UP000658656"/>
    </source>
</evidence>